<feature type="compositionally biased region" description="Polar residues" evidence="6">
    <location>
        <begin position="251"/>
        <end position="267"/>
    </location>
</feature>
<dbReference type="GO" id="GO:0006879">
    <property type="term" value="P:intracellular iron ion homeostasis"/>
    <property type="evidence" value="ECO:0007669"/>
    <property type="project" value="EnsemblPlants"/>
</dbReference>
<keyword evidence="2" id="KW-0805">Transcription regulation</keyword>
<evidence type="ECO:0000256" key="4">
    <source>
        <dbReference type="ARBA" id="ARBA00023163"/>
    </source>
</evidence>
<feature type="compositionally biased region" description="Basic and acidic residues" evidence="6">
    <location>
        <begin position="25"/>
        <end position="35"/>
    </location>
</feature>
<dbReference type="InterPro" id="IPR044579">
    <property type="entry name" value="bHLH11/121"/>
</dbReference>
<feature type="compositionally biased region" description="Basic and acidic residues" evidence="6">
    <location>
        <begin position="271"/>
        <end position="285"/>
    </location>
</feature>
<dbReference type="Pfam" id="PF23177">
    <property type="entry name" value="bHLH_IRO3"/>
    <property type="match status" value="1"/>
</dbReference>
<evidence type="ECO:0000313" key="8">
    <source>
        <dbReference type="Proteomes" id="UP000515123"/>
    </source>
</evidence>
<dbReference type="CDD" id="cd11446">
    <property type="entry name" value="bHLH_AtILR3_like"/>
    <property type="match status" value="1"/>
</dbReference>
<evidence type="ECO:0000256" key="5">
    <source>
        <dbReference type="ARBA" id="ARBA00023242"/>
    </source>
</evidence>
<accession>A0A6P5EP94</accession>
<dbReference type="PANTHER" id="PTHR47001">
    <property type="entry name" value="TRANSCRIPTION FACTOR BHLH121"/>
    <property type="match status" value="1"/>
</dbReference>
<feature type="compositionally biased region" description="Low complexity" evidence="6">
    <location>
        <begin position="328"/>
        <end position="348"/>
    </location>
</feature>
<dbReference type="GeneID" id="109708122"/>
<protein>
    <submittedName>
        <fullName evidence="9">Transcription factor bHLH121</fullName>
    </submittedName>
</protein>
<dbReference type="PROSITE" id="PS50888">
    <property type="entry name" value="BHLH"/>
    <property type="match status" value="1"/>
</dbReference>
<dbReference type="GO" id="GO:0003700">
    <property type="term" value="F:DNA-binding transcription factor activity"/>
    <property type="evidence" value="ECO:0007669"/>
    <property type="project" value="InterPro"/>
</dbReference>
<feature type="compositionally biased region" description="Basic and acidic residues" evidence="6">
    <location>
        <begin position="298"/>
        <end position="321"/>
    </location>
</feature>
<reference evidence="9" key="2">
    <citation type="submission" date="2025-08" db="UniProtKB">
        <authorList>
            <consortium name="RefSeq"/>
        </authorList>
    </citation>
    <scope>IDENTIFICATION</scope>
    <source>
        <tissue evidence="9">Leaf</tissue>
    </source>
</reference>
<evidence type="ECO:0000256" key="3">
    <source>
        <dbReference type="ARBA" id="ARBA00023125"/>
    </source>
</evidence>
<dbReference type="PANTHER" id="PTHR47001:SF1">
    <property type="entry name" value="TRANSCRIPTION FACTOR BHLH11"/>
    <property type="match status" value="1"/>
</dbReference>
<gene>
    <name evidence="9" type="primary">LOC109708122</name>
</gene>
<evidence type="ECO:0000256" key="6">
    <source>
        <dbReference type="SAM" id="MobiDB-lite"/>
    </source>
</evidence>
<evidence type="ECO:0000256" key="2">
    <source>
        <dbReference type="ARBA" id="ARBA00023015"/>
    </source>
</evidence>
<feature type="compositionally biased region" description="Low complexity" evidence="6">
    <location>
        <begin position="234"/>
        <end position="250"/>
    </location>
</feature>
<proteinExistence type="inferred from homology"/>
<keyword evidence="4" id="KW-0804">Transcription</keyword>
<keyword evidence="8" id="KW-1185">Reference proteome</keyword>
<dbReference type="SMART" id="SM00353">
    <property type="entry name" value="HLH"/>
    <property type="match status" value="1"/>
</dbReference>
<evidence type="ECO:0000259" key="7">
    <source>
        <dbReference type="PROSITE" id="PS50888"/>
    </source>
</evidence>
<dbReference type="GO" id="GO:0046983">
    <property type="term" value="F:protein dimerization activity"/>
    <property type="evidence" value="ECO:0007669"/>
    <property type="project" value="InterPro"/>
</dbReference>
<dbReference type="SUPFAM" id="SSF47459">
    <property type="entry name" value="HLH, helix-loop-helix DNA-binding domain"/>
    <property type="match status" value="1"/>
</dbReference>
<keyword evidence="3" id="KW-0238">DNA-binding</keyword>
<feature type="region of interest" description="Disordered" evidence="6">
    <location>
        <begin position="230"/>
        <end position="356"/>
    </location>
</feature>
<dbReference type="InterPro" id="IPR057075">
    <property type="entry name" value="bHLH_IRO3"/>
</dbReference>
<feature type="compositionally biased region" description="Polar residues" evidence="6">
    <location>
        <begin position="37"/>
        <end position="47"/>
    </location>
</feature>
<keyword evidence="5" id="KW-0539">Nucleus</keyword>
<reference evidence="8" key="1">
    <citation type="journal article" date="2015" name="Nat. Genet.">
        <title>The pineapple genome and the evolution of CAM photosynthesis.</title>
        <authorList>
            <person name="Ming R."/>
            <person name="VanBuren R."/>
            <person name="Wai C.M."/>
            <person name="Tang H."/>
            <person name="Schatz M.C."/>
            <person name="Bowers J.E."/>
            <person name="Lyons E."/>
            <person name="Wang M.L."/>
            <person name="Chen J."/>
            <person name="Biggers E."/>
            <person name="Zhang J."/>
            <person name="Huang L."/>
            <person name="Zhang L."/>
            <person name="Miao W."/>
            <person name="Zhang J."/>
            <person name="Ye Z."/>
            <person name="Miao C."/>
            <person name="Lin Z."/>
            <person name="Wang H."/>
            <person name="Zhou H."/>
            <person name="Yim W.C."/>
            <person name="Priest H.D."/>
            <person name="Zheng C."/>
            <person name="Woodhouse M."/>
            <person name="Edger P.P."/>
            <person name="Guyot R."/>
            <person name="Guo H.B."/>
            <person name="Guo H."/>
            <person name="Zheng G."/>
            <person name="Singh R."/>
            <person name="Sharma A."/>
            <person name="Min X."/>
            <person name="Zheng Y."/>
            <person name="Lee H."/>
            <person name="Gurtowski J."/>
            <person name="Sedlazeck F.J."/>
            <person name="Harkess A."/>
            <person name="McKain M.R."/>
            <person name="Liao Z."/>
            <person name="Fang J."/>
            <person name="Liu J."/>
            <person name="Zhang X."/>
            <person name="Zhang Q."/>
            <person name="Hu W."/>
            <person name="Qin Y."/>
            <person name="Wang K."/>
            <person name="Chen L.Y."/>
            <person name="Shirley N."/>
            <person name="Lin Y.R."/>
            <person name="Liu L.Y."/>
            <person name="Hernandez A.G."/>
            <person name="Wright C.L."/>
            <person name="Bulone V."/>
            <person name="Tuskan G.A."/>
            <person name="Heath K."/>
            <person name="Zee F."/>
            <person name="Moore P.H."/>
            <person name="Sunkar R."/>
            <person name="Leebens-Mack J.H."/>
            <person name="Mockler T."/>
            <person name="Bennetzen J.L."/>
            <person name="Freeling M."/>
            <person name="Sankoff D."/>
            <person name="Paterson A.H."/>
            <person name="Zhu X."/>
            <person name="Yang X."/>
            <person name="Smith J.A."/>
            <person name="Cushman J.C."/>
            <person name="Paull R.E."/>
            <person name="Yu Q."/>
        </authorList>
    </citation>
    <scope>NUCLEOTIDE SEQUENCE [LARGE SCALE GENOMIC DNA]</scope>
    <source>
        <strain evidence="8">cv. F153</strain>
    </source>
</reference>
<evidence type="ECO:0000313" key="9">
    <source>
        <dbReference type="RefSeq" id="XP_020085317.1"/>
    </source>
</evidence>
<dbReference type="OrthoDB" id="515493at2759"/>
<feature type="region of interest" description="Disordered" evidence="6">
    <location>
        <begin position="1"/>
        <end position="69"/>
    </location>
</feature>
<dbReference type="Proteomes" id="UP000515123">
    <property type="component" value="Linkage group 3"/>
</dbReference>
<name>A0A6P5EP94_ANACO</name>
<dbReference type="RefSeq" id="XP_020085317.1">
    <property type="nucleotide sequence ID" value="XM_020229728.1"/>
</dbReference>
<dbReference type="InterPro" id="IPR011598">
    <property type="entry name" value="bHLH_dom"/>
</dbReference>
<dbReference type="AlphaFoldDB" id="A0A6P5EP94"/>
<dbReference type="Gene3D" id="4.10.280.10">
    <property type="entry name" value="Helix-loop-helix DNA-binding domain"/>
    <property type="match status" value="1"/>
</dbReference>
<dbReference type="Gramene" id="Aco024469.1.mrna1">
    <property type="protein sequence ID" value="Aco024469.1.mrna1"/>
    <property type="gene ID" value="Aco024469.1.path1"/>
</dbReference>
<feature type="domain" description="BHLH" evidence="7">
    <location>
        <begin position="59"/>
        <end position="109"/>
    </location>
</feature>
<organism evidence="8 9">
    <name type="scientific">Ananas comosus</name>
    <name type="common">Pineapple</name>
    <name type="synonym">Ananas ananas</name>
    <dbReference type="NCBI Taxonomy" id="4615"/>
    <lineage>
        <taxon>Eukaryota</taxon>
        <taxon>Viridiplantae</taxon>
        <taxon>Streptophyta</taxon>
        <taxon>Embryophyta</taxon>
        <taxon>Tracheophyta</taxon>
        <taxon>Spermatophyta</taxon>
        <taxon>Magnoliopsida</taxon>
        <taxon>Liliopsida</taxon>
        <taxon>Poales</taxon>
        <taxon>Bromeliaceae</taxon>
        <taxon>Bromelioideae</taxon>
        <taxon>Ananas</taxon>
    </lineage>
</organism>
<comment type="similarity">
    <text evidence="1">Belongs to the bHLH protein family.</text>
</comment>
<dbReference type="InterPro" id="IPR036638">
    <property type="entry name" value="HLH_DNA-bd_sf"/>
</dbReference>
<evidence type="ECO:0000256" key="1">
    <source>
        <dbReference type="ARBA" id="ARBA00005510"/>
    </source>
</evidence>
<dbReference type="GO" id="GO:0000976">
    <property type="term" value="F:transcription cis-regulatory region binding"/>
    <property type="evidence" value="ECO:0007669"/>
    <property type="project" value="EnsemblPlants"/>
</dbReference>
<sequence length="356" mass="39144">MDQWKSTESLFPADHSSAAEIAGEVSRRRSGDAGPDRSQSPCPNPSQRVEYEARSSISARKVQKADREKLRRDRLNEQFQELGKALDPDRPKNDKATILTDTIQMLKDLTARVNRLKAECASLTEESRELTQEKNELRDEKATLKSEVDNLNTQYQQRIRVLYPWAAMDPSIMSLSPAYPFPISVPIPSAPLAIHSSLPPFPFFRNPSSGPIPNPCSTFMPYSQLCHAQVDQLSSQQSQFPHPSSSRSRPAGQQDSRNKSSTHQQPSCGGERSDNHSDVATELELKTPGSVGPSHSKMANDKDLSSEMRKGKQRQPEKKESGFAAEGSSSSRSSSSSGGVQQSSSNSVEDGSVADK</sequence>